<protein>
    <submittedName>
        <fullName evidence="2">Uncharacterized protein</fullName>
    </submittedName>
</protein>
<dbReference type="AlphaFoldDB" id="A0AAV9GR64"/>
<evidence type="ECO:0000256" key="1">
    <source>
        <dbReference type="SAM" id="SignalP"/>
    </source>
</evidence>
<evidence type="ECO:0000313" key="3">
    <source>
        <dbReference type="Proteomes" id="UP001321760"/>
    </source>
</evidence>
<dbReference type="EMBL" id="MU865929">
    <property type="protein sequence ID" value="KAK4451294.1"/>
    <property type="molecule type" value="Genomic_DNA"/>
</dbReference>
<name>A0AAV9GR64_9PEZI</name>
<reference evidence="2" key="1">
    <citation type="journal article" date="2023" name="Mol. Phylogenet. Evol.">
        <title>Genome-scale phylogeny and comparative genomics of the fungal order Sordariales.</title>
        <authorList>
            <person name="Hensen N."/>
            <person name="Bonometti L."/>
            <person name="Westerberg I."/>
            <person name="Brannstrom I.O."/>
            <person name="Guillou S."/>
            <person name="Cros-Aarteil S."/>
            <person name="Calhoun S."/>
            <person name="Haridas S."/>
            <person name="Kuo A."/>
            <person name="Mondo S."/>
            <person name="Pangilinan J."/>
            <person name="Riley R."/>
            <person name="LaButti K."/>
            <person name="Andreopoulos B."/>
            <person name="Lipzen A."/>
            <person name="Chen C."/>
            <person name="Yan M."/>
            <person name="Daum C."/>
            <person name="Ng V."/>
            <person name="Clum A."/>
            <person name="Steindorff A."/>
            <person name="Ohm R.A."/>
            <person name="Martin F."/>
            <person name="Silar P."/>
            <person name="Natvig D.O."/>
            <person name="Lalanne C."/>
            <person name="Gautier V."/>
            <person name="Ament-Velasquez S.L."/>
            <person name="Kruys A."/>
            <person name="Hutchinson M.I."/>
            <person name="Powell A.J."/>
            <person name="Barry K."/>
            <person name="Miller A.N."/>
            <person name="Grigoriev I.V."/>
            <person name="Debuchy R."/>
            <person name="Gladieux P."/>
            <person name="Hiltunen Thoren M."/>
            <person name="Johannesson H."/>
        </authorList>
    </citation>
    <scope>NUCLEOTIDE SEQUENCE</scope>
    <source>
        <strain evidence="2">PSN243</strain>
    </source>
</reference>
<keyword evidence="3" id="KW-1185">Reference proteome</keyword>
<proteinExistence type="predicted"/>
<keyword evidence="1" id="KW-0732">Signal</keyword>
<comment type="caution">
    <text evidence="2">The sequence shown here is derived from an EMBL/GenBank/DDBJ whole genome shotgun (WGS) entry which is preliminary data.</text>
</comment>
<feature type="chain" id="PRO_5043945109" evidence="1">
    <location>
        <begin position="20"/>
        <end position="133"/>
    </location>
</feature>
<evidence type="ECO:0000313" key="2">
    <source>
        <dbReference type="EMBL" id="KAK4451294.1"/>
    </source>
</evidence>
<feature type="signal peptide" evidence="1">
    <location>
        <begin position="1"/>
        <end position="19"/>
    </location>
</feature>
<gene>
    <name evidence="2" type="ORF">QBC34DRAFT_401640</name>
</gene>
<sequence length="133" mass="13649">MTRLTFLLTLTALASTALANPVANPISNLDTRQPGGCAVILCPPDTTCKTIDGKSQCVPNSQVCGPTICEKGLVCCNASCGMCVKPGMACIQIACGPPCGKAGLCPYGEECCNESCGYCRKPGEGCTKEFCGV</sequence>
<accession>A0AAV9GR64</accession>
<dbReference type="Proteomes" id="UP001321760">
    <property type="component" value="Unassembled WGS sequence"/>
</dbReference>
<organism evidence="2 3">
    <name type="scientific">Podospora aff. communis PSN243</name>
    <dbReference type="NCBI Taxonomy" id="3040156"/>
    <lineage>
        <taxon>Eukaryota</taxon>
        <taxon>Fungi</taxon>
        <taxon>Dikarya</taxon>
        <taxon>Ascomycota</taxon>
        <taxon>Pezizomycotina</taxon>
        <taxon>Sordariomycetes</taxon>
        <taxon>Sordariomycetidae</taxon>
        <taxon>Sordariales</taxon>
        <taxon>Podosporaceae</taxon>
        <taxon>Podospora</taxon>
    </lineage>
</organism>
<reference evidence="2" key="2">
    <citation type="submission" date="2023-05" db="EMBL/GenBank/DDBJ databases">
        <authorList>
            <consortium name="Lawrence Berkeley National Laboratory"/>
            <person name="Steindorff A."/>
            <person name="Hensen N."/>
            <person name="Bonometti L."/>
            <person name="Westerberg I."/>
            <person name="Brannstrom I.O."/>
            <person name="Guillou S."/>
            <person name="Cros-Aarteil S."/>
            <person name="Calhoun S."/>
            <person name="Haridas S."/>
            <person name="Kuo A."/>
            <person name="Mondo S."/>
            <person name="Pangilinan J."/>
            <person name="Riley R."/>
            <person name="Labutti K."/>
            <person name="Andreopoulos B."/>
            <person name="Lipzen A."/>
            <person name="Chen C."/>
            <person name="Yanf M."/>
            <person name="Daum C."/>
            <person name="Ng V."/>
            <person name="Clum A."/>
            <person name="Ohm R."/>
            <person name="Martin F."/>
            <person name="Silar P."/>
            <person name="Natvig D."/>
            <person name="Lalanne C."/>
            <person name="Gautier V."/>
            <person name="Ament-Velasquez S.L."/>
            <person name="Kruys A."/>
            <person name="Hutchinson M.I."/>
            <person name="Powell A.J."/>
            <person name="Barry K."/>
            <person name="Miller A.N."/>
            <person name="Grigoriev I.V."/>
            <person name="Debuchy R."/>
            <person name="Gladieux P."/>
            <person name="Thoren M.H."/>
            <person name="Johannesson H."/>
        </authorList>
    </citation>
    <scope>NUCLEOTIDE SEQUENCE</scope>
    <source>
        <strain evidence="2">PSN243</strain>
    </source>
</reference>